<proteinExistence type="predicted"/>
<evidence type="ECO:0000259" key="7">
    <source>
        <dbReference type="Pfam" id="PF00122"/>
    </source>
</evidence>
<feature type="transmembrane region" description="Helical" evidence="6">
    <location>
        <begin position="68"/>
        <end position="85"/>
    </location>
</feature>
<dbReference type="SFLD" id="SFLDG00002">
    <property type="entry name" value="C1.7:_P-type_atpase_like"/>
    <property type="match status" value="1"/>
</dbReference>
<dbReference type="InterPro" id="IPR018303">
    <property type="entry name" value="ATPase_P-typ_P_site"/>
</dbReference>
<dbReference type="PANTHER" id="PTHR42861">
    <property type="entry name" value="CALCIUM-TRANSPORTING ATPASE"/>
    <property type="match status" value="1"/>
</dbReference>
<dbReference type="PRINTS" id="PR00119">
    <property type="entry name" value="CATATPASE"/>
</dbReference>
<evidence type="ECO:0000256" key="4">
    <source>
        <dbReference type="ARBA" id="ARBA00022989"/>
    </source>
</evidence>
<name>A0AA96WHS0_9CYAN</name>
<sequence length="831" mass="90195">MQTVPTHLQGLSHSEVAKRRAAGQGNDVPIQTSRTYWDIFRDNLFTFINWVYFFLSLVLIALGRASDVLVLAFVVLLNVVINVIQEIRAKQKLDKIALITRPKASVIRDGQEQEIDPSEIVVGDVLMVRPGDQIVVDGSIVGEGEIKVDESLLTGESDLIPKQSGNLVYSGSFCVSGAACYEAEKVGAESLASKMTAEARKFRKVLTPLQHRINLMIRLLLGVAIVLGFVTVLRMTLGVTSITTGVQNLAVIVGLVPIGLYFMITLAYALGAVRIAEQSALVQQSNAVESISNVDVMCLDKTGTLTTNRINLQTVYPIGIDQAKLEAILGDFAASASTSNKTNDAIIAALPRAKRPVKVEVPFGSAHKWSAVGFADAPGLYVLGAPEILGTVMPLSAEQQASIREAADRGLRVLMIAHSPTVPDLYDGAGDPVLPATLQPLGILQFGDELRPDARQTLTEFQQAGIQVKVISGDNPLTVAALAKQAGLSDDIIAVSGQELAQMDDAVFTQTAEDSTIFGRITPEQKARLVQSLQLRGHYVAMMGDGVNDVLSLKQANVGVAMESGSQATRGVADIVLLKDTFSALPKIFLEGQRIRNGVADISKLFMVRIFSFILAIIAIGMITLSFPFGIKTSTIVTFLTVGIPPFFVTLWAKPDKPRGGQGNPFMHFVLPAMFTLSIASILIYLFFLAENIGPVFDWLNGRIPFEELGRRITRADIARAQRVAETAMVTMQVLGGLLLLPFLKPPTPAWVGGEPLSRDWRYTILASLVLAGYIVILAVPALRRFFELSQLDFTDYLGIGLVAVLWALVVRFVWRNSLLDRFLDTKISPF</sequence>
<dbReference type="InterPro" id="IPR008250">
    <property type="entry name" value="ATPase_P-typ_transduc_dom_A_sf"/>
</dbReference>
<dbReference type="InterPro" id="IPR001757">
    <property type="entry name" value="P_typ_ATPase"/>
</dbReference>
<dbReference type="EMBL" id="CP053586">
    <property type="protein sequence ID" value="WNZ21551.1"/>
    <property type="molecule type" value="Genomic_DNA"/>
</dbReference>
<reference evidence="8" key="1">
    <citation type="submission" date="2020-05" db="EMBL/GenBank/DDBJ databases">
        <authorList>
            <person name="Zhu T."/>
            <person name="Keshari N."/>
            <person name="Lu X."/>
        </authorList>
    </citation>
    <scope>NUCLEOTIDE SEQUENCE</scope>
    <source>
        <strain evidence="8">NK1-12</strain>
    </source>
</reference>
<dbReference type="RefSeq" id="WP_316432801.1">
    <property type="nucleotide sequence ID" value="NZ_CP053586.1"/>
</dbReference>
<feature type="transmembrane region" description="Helical" evidence="6">
    <location>
        <begin position="761"/>
        <end position="783"/>
    </location>
</feature>
<feature type="transmembrane region" description="Helical" evidence="6">
    <location>
        <begin position="219"/>
        <end position="237"/>
    </location>
</feature>
<organism evidence="8">
    <name type="scientific">Leptolyngbya sp. NK1-12</name>
    <dbReference type="NCBI Taxonomy" id="2547451"/>
    <lineage>
        <taxon>Bacteria</taxon>
        <taxon>Bacillati</taxon>
        <taxon>Cyanobacteriota</taxon>
        <taxon>Cyanophyceae</taxon>
        <taxon>Leptolyngbyales</taxon>
        <taxon>Leptolyngbyaceae</taxon>
        <taxon>Leptolyngbya group</taxon>
        <taxon>Leptolyngbya</taxon>
    </lineage>
</organism>
<keyword evidence="2 6" id="KW-0812">Transmembrane</keyword>
<dbReference type="SFLD" id="SFLDS00003">
    <property type="entry name" value="Haloacid_Dehalogenase"/>
    <property type="match status" value="1"/>
</dbReference>
<dbReference type="InterPro" id="IPR059000">
    <property type="entry name" value="ATPase_P-type_domA"/>
</dbReference>
<feature type="transmembrane region" description="Helical" evidence="6">
    <location>
        <begin position="635"/>
        <end position="653"/>
    </location>
</feature>
<dbReference type="Gene3D" id="1.20.1110.10">
    <property type="entry name" value="Calcium-transporting ATPase, transmembrane domain"/>
    <property type="match status" value="1"/>
</dbReference>
<dbReference type="GO" id="GO:0016887">
    <property type="term" value="F:ATP hydrolysis activity"/>
    <property type="evidence" value="ECO:0007669"/>
    <property type="project" value="InterPro"/>
</dbReference>
<evidence type="ECO:0000256" key="1">
    <source>
        <dbReference type="ARBA" id="ARBA00004141"/>
    </source>
</evidence>
<dbReference type="Pfam" id="PF00702">
    <property type="entry name" value="Hydrolase"/>
    <property type="match status" value="1"/>
</dbReference>
<dbReference type="SUPFAM" id="SSF56784">
    <property type="entry name" value="HAD-like"/>
    <property type="match status" value="1"/>
</dbReference>
<dbReference type="GO" id="GO:0016020">
    <property type="term" value="C:membrane"/>
    <property type="evidence" value="ECO:0007669"/>
    <property type="project" value="UniProtKB-SubCell"/>
</dbReference>
<evidence type="ECO:0000256" key="3">
    <source>
        <dbReference type="ARBA" id="ARBA00022967"/>
    </source>
</evidence>
<dbReference type="Gene3D" id="3.40.50.1000">
    <property type="entry name" value="HAD superfamily/HAD-like"/>
    <property type="match status" value="1"/>
</dbReference>
<evidence type="ECO:0000256" key="6">
    <source>
        <dbReference type="SAM" id="Phobius"/>
    </source>
</evidence>
<evidence type="ECO:0000256" key="5">
    <source>
        <dbReference type="ARBA" id="ARBA00023136"/>
    </source>
</evidence>
<dbReference type="SUPFAM" id="SSF81653">
    <property type="entry name" value="Calcium ATPase, transduction domain A"/>
    <property type="match status" value="1"/>
</dbReference>
<feature type="transmembrane region" description="Helical" evidence="6">
    <location>
        <begin position="44"/>
        <end position="62"/>
    </location>
</feature>
<feature type="transmembrane region" description="Helical" evidence="6">
    <location>
        <begin position="795"/>
        <end position="815"/>
    </location>
</feature>
<keyword evidence="4 6" id="KW-1133">Transmembrane helix</keyword>
<dbReference type="PROSITE" id="PS00154">
    <property type="entry name" value="ATPASE_E1_E2"/>
    <property type="match status" value="1"/>
</dbReference>
<gene>
    <name evidence="8" type="ORF">HJG54_00820</name>
</gene>
<dbReference type="Gene3D" id="3.40.1110.10">
    <property type="entry name" value="Calcium-transporting ATPase, cytoplasmic domain N"/>
    <property type="match status" value="1"/>
</dbReference>
<dbReference type="InterPro" id="IPR023299">
    <property type="entry name" value="ATPase_P-typ_cyto_dom_N"/>
</dbReference>
<dbReference type="InterPro" id="IPR023214">
    <property type="entry name" value="HAD_sf"/>
</dbReference>
<feature type="transmembrane region" description="Helical" evidence="6">
    <location>
        <begin position="606"/>
        <end position="629"/>
    </location>
</feature>
<feature type="transmembrane region" description="Helical" evidence="6">
    <location>
        <begin position="249"/>
        <end position="270"/>
    </location>
</feature>
<dbReference type="Pfam" id="PF00122">
    <property type="entry name" value="E1-E2_ATPase"/>
    <property type="match status" value="1"/>
</dbReference>
<dbReference type="AlphaFoldDB" id="A0AA96WHS0"/>
<dbReference type="GO" id="GO:0005524">
    <property type="term" value="F:ATP binding"/>
    <property type="evidence" value="ECO:0007669"/>
    <property type="project" value="InterPro"/>
</dbReference>
<dbReference type="InterPro" id="IPR036412">
    <property type="entry name" value="HAD-like_sf"/>
</dbReference>
<evidence type="ECO:0000256" key="2">
    <source>
        <dbReference type="ARBA" id="ARBA00022692"/>
    </source>
</evidence>
<evidence type="ECO:0000313" key="8">
    <source>
        <dbReference type="EMBL" id="WNZ21551.1"/>
    </source>
</evidence>
<dbReference type="SFLD" id="SFLDF00027">
    <property type="entry name" value="p-type_atpase"/>
    <property type="match status" value="1"/>
</dbReference>
<dbReference type="PRINTS" id="PR00120">
    <property type="entry name" value="HATPASE"/>
</dbReference>
<dbReference type="PROSITE" id="PS01229">
    <property type="entry name" value="COF_2"/>
    <property type="match status" value="1"/>
</dbReference>
<dbReference type="InterPro" id="IPR044492">
    <property type="entry name" value="P_typ_ATPase_HD_dom"/>
</dbReference>
<feature type="transmembrane region" description="Helical" evidence="6">
    <location>
        <begin position="665"/>
        <end position="690"/>
    </location>
</feature>
<dbReference type="SUPFAM" id="SSF81665">
    <property type="entry name" value="Calcium ATPase, transmembrane domain M"/>
    <property type="match status" value="1"/>
</dbReference>
<feature type="domain" description="P-type ATPase A" evidence="7">
    <location>
        <begin position="100"/>
        <end position="197"/>
    </location>
</feature>
<dbReference type="NCBIfam" id="TIGR01494">
    <property type="entry name" value="ATPase_P-type"/>
    <property type="match status" value="2"/>
</dbReference>
<keyword evidence="3" id="KW-1278">Translocase</keyword>
<protein>
    <submittedName>
        <fullName evidence="8">HAD-IC family P-type ATPase</fullName>
    </submittedName>
</protein>
<dbReference type="Gene3D" id="2.70.150.10">
    <property type="entry name" value="Calcium-transporting ATPase, cytoplasmic transduction domain A"/>
    <property type="match status" value="1"/>
</dbReference>
<keyword evidence="5 6" id="KW-0472">Membrane</keyword>
<accession>A0AA96WHS0</accession>
<dbReference type="InterPro" id="IPR023298">
    <property type="entry name" value="ATPase_P-typ_TM_dom_sf"/>
</dbReference>
<comment type="subcellular location">
    <subcellularLocation>
        <location evidence="1">Membrane</location>
        <topology evidence="1">Multi-pass membrane protein</topology>
    </subcellularLocation>
</comment>